<gene>
    <name evidence="1" type="ORF">HCEG_07613</name>
</gene>
<dbReference type="Proteomes" id="UP000008142">
    <property type="component" value="Unassembled WGS sequence"/>
</dbReference>
<protein>
    <submittedName>
        <fullName evidence="1">Predicted protein</fullName>
    </submittedName>
</protein>
<dbReference type="HOGENOM" id="CLU_2249285_0_0_1"/>
<organism evidence="2">
    <name type="scientific">Ajellomyces capsulatus (strain H88)</name>
    <name type="common">Darling's disease fungus</name>
    <name type="synonym">Histoplasma capsulatum</name>
    <dbReference type="NCBI Taxonomy" id="544711"/>
    <lineage>
        <taxon>Eukaryota</taxon>
        <taxon>Fungi</taxon>
        <taxon>Dikarya</taxon>
        <taxon>Ascomycota</taxon>
        <taxon>Pezizomycotina</taxon>
        <taxon>Eurotiomycetes</taxon>
        <taxon>Eurotiomycetidae</taxon>
        <taxon>Onygenales</taxon>
        <taxon>Ajellomycetaceae</taxon>
        <taxon>Histoplasma</taxon>
    </lineage>
</organism>
<accession>F0UR71</accession>
<reference evidence="2" key="1">
    <citation type="submission" date="2008-07" db="EMBL/GenBank/DDBJ databases">
        <title>Annotation of Ajellomyces capsulatus strain H88.</title>
        <authorList>
            <person name="Champion M."/>
            <person name="Cuomo C."/>
            <person name="Ma L.-J."/>
            <person name="Henn M.R."/>
            <person name="Sil A."/>
            <person name="Goldman B."/>
            <person name="Young S.K."/>
            <person name="Kodira C.D."/>
            <person name="Zeng Q."/>
            <person name="Koehrsen M."/>
            <person name="Alvarado L."/>
            <person name="Berlin A."/>
            <person name="Borenstein D."/>
            <person name="Chen Z."/>
            <person name="Engels R."/>
            <person name="Freedman E."/>
            <person name="Gellesch M."/>
            <person name="Goldberg J."/>
            <person name="Griggs A."/>
            <person name="Gujja S."/>
            <person name="Heiman D."/>
            <person name="Hepburn T."/>
            <person name="Howarth C."/>
            <person name="Jen D."/>
            <person name="Larson L."/>
            <person name="Lewis B."/>
            <person name="Mehta T."/>
            <person name="Park D."/>
            <person name="Pearson M."/>
            <person name="Roberts A."/>
            <person name="Saif S."/>
            <person name="Shea T."/>
            <person name="Shenoy N."/>
            <person name="Sisk P."/>
            <person name="Stolte C."/>
            <person name="Sykes S."/>
            <person name="Walk T."/>
            <person name="White J."/>
            <person name="Yandava C."/>
            <person name="Klein B."/>
            <person name="McEwen J.G."/>
            <person name="Puccia R."/>
            <person name="Goldman G.H."/>
            <person name="Felipe M.S."/>
            <person name="Nino-Vega G."/>
            <person name="San-Blas G."/>
            <person name="Taylor J."/>
            <person name="Mendoza L."/>
            <person name="Galagan J."/>
            <person name="Nusbaum C."/>
            <person name="Birren B."/>
        </authorList>
    </citation>
    <scope>NUCLEOTIDE SEQUENCE [LARGE SCALE GENOMIC DNA]</scope>
    <source>
        <strain evidence="2">H88</strain>
    </source>
</reference>
<evidence type="ECO:0000313" key="1">
    <source>
        <dbReference type="EMBL" id="EGC48398.1"/>
    </source>
</evidence>
<proteinExistence type="predicted"/>
<sequence>MQHGGASNYAIRSLSLTISIASSKQRLTPSFQEAIRAESREIKHILWYWRQFRESRAHRLWEDVTTWARMTDKGNTGLRTKEKELQDSIKMYQKQIASHANSVT</sequence>
<dbReference type="AlphaFoldDB" id="F0UR71"/>
<name>F0UR71_AJEC8</name>
<evidence type="ECO:0000313" key="2">
    <source>
        <dbReference type="Proteomes" id="UP000008142"/>
    </source>
</evidence>
<dbReference type="EMBL" id="DS990641">
    <property type="protein sequence ID" value="EGC48398.1"/>
    <property type="molecule type" value="Genomic_DNA"/>
</dbReference>